<dbReference type="Gene3D" id="3.50.50.60">
    <property type="entry name" value="FAD/NAD(P)-binding domain"/>
    <property type="match status" value="1"/>
</dbReference>
<dbReference type="SUPFAM" id="SSF51905">
    <property type="entry name" value="FAD/NAD(P)-binding domain"/>
    <property type="match status" value="1"/>
</dbReference>
<dbReference type="InterPro" id="IPR036188">
    <property type="entry name" value="FAD/NAD-bd_sf"/>
</dbReference>
<dbReference type="RefSeq" id="WP_381435755.1">
    <property type="nucleotide sequence ID" value="NZ_JBHSNO010000007.1"/>
</dbReference>
<accession>A0ABW0TNM1</accession>
<sequence length="66" mass="7278">MHKQVIIIGAGLAGLSAAKKLKEQNTPFVLLEATERIGGKIDSIIHENGHYFELGRMKMSFLLVVN</sequence>
<dbReference type="Pfam" id="PF13450">
    <property type="entry name" value="NAD_binding_8"/>
    <property type="match status" value="1"/>
</dbReference>
<gene>
    <name evidence="1" type="ORF">ACFPRA_13895</name>
</gene>
<dbReference type="PANTHER" id="PTHR10742">
    <property type="entry name" value="FLAVIN MONOAMINE OXIDASE"/>
    <property type="match status" value="1"/>
</dbReference>
<protein>
    <submittedName>
        <fullName evidence="1">NAD(P)-binding protein</fullName>
    </submittedName>
</protein>
<dbReference type="PANTHER" id="PTHR10742:SF410">
    <property type="entry name" value="LYSINE-SPECIFIC HISTONE DEMETHYLASE 2"/>
    <property type="match status" value="1"/>
</dbReference>
<dbReference type="InterPro" id="IPR050281">
    <property type="entry name" value="Flavin_monoamine_oxidase"/>
</dbReference>
<dbReference type="Proteomes" id="UP001596109">
    <property type="component" value="Unassembled WGS sequence"/>
</dbReference>
<keyword evidence="2" id="KW-1185">Reference proteome</keyword>
<dbReference type="EMBL" id="JBHSNO010000007">
    <property type="protein sequence ID" value="MFC5589994.1"/>
    <property type="molecule type" value="Genomic_DNA"/>
</dbReference>
<evidence type="ECO:0000313" key="1">
    <source>
        <dbReference type="EMBL" id="MFC5589994.1"/>
    </source>
</evidence>
<reference evidence="2" key="1">
    <citation type="journal article" date="2019" name="Int. J. Syst. Evol. Microbiol.">
        <title>The Global Catalogue of Microorganisms (GCM) 10K type strain sequencing project: providing services to taxonomists for standard genome sequencing and annotation.</title>
        <authorList>
            <consortium name="The Broad Institute Genomics Platform"/>
            <consortium name="The Broad Institute Genome Sequencing Center for Infectious Disease"/>
            <person name="Wu L."/>
            <person name="Ma J."/>
        </authorList>
    </citation>
    <scope>NUCLEOTIDE SEQUENCE [LARGE SCALE GENOMIC DNA]</scope>
    <source>
        <strain evidence="2">CGMCC 4.1434</strain>
    </source>
</reference>
<comment type="caution">
    <text evidence="1">The sequence shown here is derived from an EMBL/GenBank/DDBJ whole genome shotgun (WGS) entry which is preliminary data.</text>
</comment>
<proteinExistence type="predicted"/>
<evidence type="ECO:0000313" key="2">
    <source>
        <dbReference type="Proteomes" id="UP001596109"/>
    </source>
</evidence>
<organism evidence="1 2">
    <name type="scientific">Sporosarcina soli</name>
    <dbReference type="NCBI Taxonomy" id="334736"/>
    <lineage>
        <taxon>Bacteria</taxon>
        <taxon>Bacillati</taxon>
        <taxon>Bacillota</taxon>
        <taxon>Bacilli</taxon>
        <taxon>Bacillales</taxon>
        <taxon>Caryophanaceae</taxon>
        <taxon>Sporosarcina</taxon>
    </lineage>
</organism>
<name>A0ABW0TNM1_9BACL</name>